<organism evidence="2 3">
    <name type="scientific">Pseudaquabacterium terrae</name>
    <dbReference type="NCBI Taxonomy" id="2732868"/>
    <lineage>
        <taxon>Bacteria</taxon>
        <taxon>Pseudomonadati</taxon>
        <taxon>Pseudomonadota</taxon>
        <taxon>Betaproteobacteria</taxon>
        <taxon>Burkholderiales</taxon>
        <taxon>Sphaerotilaceae</taxon>
        <taxon>Pseudaquabacterium</taxon>
    </lineage>
</organism>
<comment type="caution">
    <text evidence="2">The sequence shown here is derived from an EMBL/GenBank/DDBJ whole genome shotgun (WGS) entry which is preliminary data.</text>
</comment>
<accession>A0ABX2EKG8</accession>
<name>A0ABX2EKG8_9BURK</name>
<reference evidence="2 3" key="1">
    <citation type="submission" date="2020-05" db="EMBL/GenBank/DDBJ databases">
        <title>Aquincola sp. isolate from soil.</title>
        <authorList>
            <person name="Han J."/>
            <person name="Kim D.-U."/>
        </authorList>
    </citation>
    <scope>NUCLEOTIDE SEQUENCE [LARGE SCALE GENOMIC DNA]</scope>
    <source>
        <strain evidence="2 3">S2</strain>
    </source>
</reference>
<gene>
    <name evidence="2" type="ORF">HLB44_19355</name>
</gene>
<evidence type="ECO:0000313" key="2">
    <source>
        <dbReference type="EMBL" id="NRF69156.1"/>
    </source>
</evidence>
<dbReference type="EMBL" id="JABRWJ010000005">
    <property type="protein sequence ID" value="NRF69156.1"/>
    <property type="molecule type" value="Genomic_DNA"/>
</dbReference>
<dbReference type="Proteomes" id="UP000737171">
    <property type="component" value="Unassembled WGS sequence"/>
</dbReference>
<proteinExistence type="predicted"/>
<protein>
    <submittedName>
        <fullName evidence="2">Uncharacterized protein</fullName>
    </submittedName>
</protein>
<dbReference type="RefSeq" id="WP_173125516.1">
    <property type="nucleotide sequence ID" value="NZ_JABRWJ010000005.1"/>
</dbReference>
<feature type="transmembrane region" description="Helical" evidence="1">
    <location>
        <begin position="6"/>
        <end position="27"/>
    </location>
</feature>
<evidence type="ECO:0000313" key="3">
    <source>
        <dbReference type="Proteomes" id="UP000737171"/>
    </source>
</evidence>
<sequence>MLMDLVAVVLGVVAALTIIVYATWLLVTRLRGGSRAAPSFWEWLKNVLQAMLGL</sequence>
<evidence type="ECO:0000256" key="1">
    <source>
        <dbReference type="SAM" id="Phobius"/>
    </source>
</evidence>
<keyword evidence="1" id="KW-1133">Transmembrane helix</keyword>
<keyword evidence="1" id="KW-0472">Membrane</keyword>
<keyword evidence="1" id="KW-0812">Transmembrane</keyword>
<keyword evidence="3" id="KW-1185">Reference proteome</keyword>